<feature type="region of interest" description="Disordered" evidence="4">
    <location>
        <begin position="243"/>
        <end position="353"/>
    </location>
</feature>
<dbReference type="PANTHER" id="PTHR32295:SF281">
    <property type="entry name" value="PROTEIN IQ-DOMAIN 31"/>
    <property type="match status" value="1"/>
</dbReference>
<feature type="compositionally biased region" description="Basic and acidic residues" evidence="4">
    <location>
        <begin position="308"/>
        <end position="320"/>
    </location>
</feature>
<dbReference type="Pfam" id="PF00612">
    <property type="entry name" value="IQ"/>
    <property type="match status" value="3"/>
</dbReference>
<dbReference type="SMART" id="SM00015">
    <property type="entry name" value="IQ"/>
    <property type="match status" value="3"/>
</dbReference>
<evidence type="ECO:0000256" key="4">
    <source>
        <dbReference type="SAM" id="MobiDB-lite"/>
    </source>
</evidence>
<evidence type="ECO:0000256" key="2">
    <source>
        <dbReference type="ARBA" id="ARBA00024341"/>
    </source>
</evidence>
<dbReference type="PROSITE" id="PS50096">
    <property type="entry name" value="IQ"/>
    <property type="match status" value="3"/>
</dbReference>
<keyword evidence="1" id="KW-0112">Calmodulin-binding</keyword>
<feature type="domain" description="DUF4005" evidence="5">
    <location>
        <begin position="445"/>
        <end position="533"/>
    </location>
</feature>
<evidence type="ECO:0000256" key="3">
    <source>
        <dbReference type="ARBA" id="ARBA00024378"/>
    </source>
</evidence>
<proteinExistence type="inferred from homology"/>
<dbReference type="AlphaFoldDB" id="A0AAV9DYW4"/>
<feature type="region of interest" description="Disordered" evidence="4">
    <location>
        <begin position="417"/>
        <end position="452"/>
    </location>
</feature>
<reference evidence="6" key="2">
    <citation type="submission" date="2023-06" db="EMBL/GenBank/DDBJ databases">
        <authorList>
            <person name="Ma L."/>
            <person name="Liu K.-W."/>
            <person name="Li Z."/>
            <person name="Hsiao Y.-Y."/>
            <person name="Qi Y."/>
            <person name="Fu T."/>
            <person name="Tang G."/>
            <person name="Zhang D."/>
            <person name="Sun W.-H."/>
            <person name="Liu D.-K."/>
            <person name="Li Y."/>
            <person name="Chen G.-Z."/>
            <person name="Liu X.-D."/>
            <person name="Liao X.-Y."/>
            <person name="Jiang Y.-T."/>
            <person name="Yu X."/>
            <person name="Hao Y."/>
            <person name="Huang J."/>
            <person name="Zhao X.-W."/>
            <person name="Ke S."/>
            <person name="Chen Y.-Y."/>
            <person name="Wu W.-L."/>
            <person name="Hsu J.-L."/>
            <person name="Lin Y.-F."/>
            <person name="Huang M.-D."/>
            <person name="Li C.-Y."/>
            <person name="Huang L."/>
            <person name="Wang Z.-W."/>
            <person name="Zhao X."/>
            <person name="Zhong W.-Y."/>
            <person name="Peng D.-H."/>
            <person name="Ahmad S."/>
            <person name="Lan S."/>
            <person name="Zhang J.-S."/>
            <person name="Tsai W.-C."/>
            <person name="Van De Peer Y."/>
            <person name="Liu Z.-J."/>
        </authorList>
    </citation>
    <scope>NUCLEOTIDE SEQUENCE</scope>
    <source>
        <strain evidence="6">CP</strain>
        <tissue evidence="6">Leaves</tissue>
    </source>
</reference>
<sequence length="554" mass="60700">MGKSPGRWLKSVLFGKKSLKSHASKSRDVSSAGKGPPAVLAVGSPTISQPIPVSTDRSGADLELENGVAGASSGVGSLPVNPDGEKHATAGSISSNDVEKSIEEKAATKAQAAFRGYLARRAFRALKGIIRLQALIRGHLVRRQAIATLRSTQAIVKLQALFRGRRARLSDSHLKKTRSLGSLGLSQSSRKEKLTANVFVRKLLSSSSTAMPLRIQYGSGEPNSAHVWVERWTSIRFWEPLPQPKNNLKPHSKLGKNHAIETESSRPKRSVRRMSTTNYDPVSATLTSEPEKSKRNPRKVSSYSVDSVQDHPHSELEKVKRNLRKVSSAVVETSDRSEAEPEKPKRIPKKVISPPNDATVQAVEESVELTKTDTAAATETKLDEEVVTRAVVDDEPLDVLQHDQALVELPPLVRMGKDENLPVTNDETVSKEDQANSENLKGSRRRSSFSAKSEYMENGLQNTLTIPSYMATTESAKAKLRGQNSPRFGSDAAEKNGYTRRHSLPSSTNGKVTSLSPRTQRLVQTNGKGVIRSDRSLLSSRDGNEKPIQVEWRR</sequence>
<protein>
    <submittedName>
        <fullName evidence="6">Protein IQ-DOMAIN 31</fullName>
    </submittedName>
</protein>
<evidence type="ECO:0000256" key="1">
    <source>
        <dbReference type="ARBA" id="ARBA00022860"/>
    </source>
</evidence>
<feature type="compositionally biased region" description="Polar residues" evidence="4">
    <location>
        <begin position="45"/>
        <end position="57"/>
    </location>
</feature>
<dbReference type="GO" id="GO:0005516">
    <property type="term" value="F:calmodulin binding"/>
    <property type="evidence" value="ECO:0007669"/>
    <property type="project" value="UniProtKB-KW"/>
</dbReference>
<reference evidence="6" key="1">
    <citation type="journal article" date="2023" name="Nat. Commun.">
        <title>Diploid and tetraploid genomes of Acorus and the evolution of monocots.</title>
        <authorList>
            <person name="Ma L."/>
            <person name="Liu K.W."/>
            <person name="Li Z."/>
            <person name="Hsiao Y.Y."/>
            <person name="Qi Y."/>
            <person name="Fu T."/>
            <person name="Tang G.D."/>
            <person name="Zhang D."/>
            <person name="Sun W.H."/>
            <person name="Liu D.K."/>
            <person name="Li Y."/>
            <person name="Chen G.Z."/>
            <person name="Liu X.D."/>
            <person name="Liao X.Y."/>
            <person name="Jiang Y.T."/>
            <person name="Yu X."/>
            <person name="Hao Y."/>
            <person name="Huang J."/>
            <person name="Zhao X.W."/>
            <person name="Ke S."/>
            <person name="Chen Y.Y."/>
            <person name="Wu W.L."/>
            <person name="Hsu J.L."/>
            <person name="Lin Y.F."/>
            <person name="Huang M.D."/>
            <person name="Li C.Y."/>
            <person name="Huang L."/>
            <person name="Wang Z.W."/>
            <person name="Zhao X."/>
            <person name="Zhong W.Y."/>
            <person name="Peng D.H."/>
            <person name="Ahmad S."/>
            <person name="Lan S."/>
            <person name="Zhang J.S."/>
            <person name="Tsai W.C."/>
            <person name="Van de Peer Y."/>
            <person name="Liu Z.J."/>
        </authorList>
    </citation>
    <scope>NUCLEOTIDE SEQUENCE</scope>
    <source>
        <strain evidence="6">CP</strain>
    </source>
</reference>
<dbReference type="PANTHER" id="PTHR32295">
    <property type="entry name" value="IQ-DOMAIN 5-RELATED"/>
    <property type="match status" value="1"/>
</dbReference>
<evidence type="ECO:0000313" key="7">
    <source>
        <dbReference type="Proteomes" id="UP001180020"/>
    </source>
</evidence>
<dbReference type="Pfam" id="PF13178">
    <property type="entry name" value="DUF4005"/>
    <property type="match status" value="1"/>
</dbReference>
<feature type="compositionally biased region" description="Basic and acidic residues" evidence="4">
    <location>
        <begin position="333"/>
        <end position="345"/>
    </location>
</feature>
<feature type="compositionally biased region" description="Polar residues" evidence="4">
    <location>
        <begin position="273"/>
        <end position="288"/>
    </location>
</feature>
<feature type="region of interest" description="Disordered" evidence="4">
    <location>
        <begin position="19"/>
        <end position="58"/>
    </location>
</feature>
<keyword evidence="7" id="KW-1185">Reference proteome</keyword>
<comment type="caution">
    <text evidence="6">The sequence shown here is derived from an EMBL/GenBank/DDBJ whole genome shotgun (WGS) entry which is preliminary data.</text>
</comment>
<feature type="region of interest" description="Disordered" evidence="4">
    <location>
        <begin position="475"/>
        <end position="554"/>
    </location>
</feature>
<dbReference type="Gene3D" id="1.20.5.190">
    <property type="match status" value="1"/>
</dbReference>
<evidence type="ECO:0000313" key="6">
    <source>
        <dbReference type="EMBL" id="KAK1306274.1"/>
    </source>
</evidence>
<dbReference type="EMBL" id="JAUJYO010000010">
    <property type="protein sequence ID" value="KAK1306274.1"/>
    <property type="molecule type" value="Genomic_DNA"/>
</dbReference>
<name>A0AAV9DYW4_ACOCL</name>
<dbReference type="InterPro" id="IPR000048">
    <property type="entry name" value="IQ_motif_EF-hand-BS"/>
</dbReference>
<feature type="compositionally biased region" description="Polar residues" evidence="4">
    <location>
        <begin position="504"/>
        <end position="527"/>
    </location>
</feature>
<comment type="similarity">
    <text evidence="2">Belongs to the IQD family.</text>
</comment>
<gene>
    <name evidence="6" type="primary">IQD31</name>
    <name evidence="6" type="ORF">QJS10_CPA10g00577</name>
</gene>
<dbReference type="Proteomes" id="UP001180020">
    <property type="component" value="Unassembled WGS sequence"/>
</dbReference>
<dbReference type="InterPro" id="IPR025064">
    <property type="entry name" value="DUF4005"/>
</dbReference>
<accession>A0AAV9DYW4</accession>
<feature type="region of interest" description="Disordered" evidence="4">
    <location>
        <begin position="71"/>
        <end position="96"/>
    </location>
</feature>
<dbReference type="CDD" id="cd23767">
    <property type="entry name" value="IQCD"/>
    <property type="match status" value="1"/>
</dbReference>
<evidence type="ECO:0000259" key="5">
    <source>
        <dbReference type="Pfam" id="PF13178"/>
    </source>
</evidence>
<organism evidence="6 7">
    <name type="scientific">Acorus calamus</name>
    <name type="common">Sweet flag</name>
    <dbReference type="NCBI Taxonomy" id="4465"/>
    <lineage>
        <taxon>Eukaryota</taxon>
        <taxon>Viridiplantae</taxon>
        <taxon>Streptophyta</taxon>
        <taxon>Embryophyta</taxon>
        <taxon>Tracheophyta</taxon>
        <taxon>Spermatophyta</taxon>
        <taxon>Magnoliopsida</taxon>
        <taxon>Liliopsida</taxon>
        <taxon>Acoraceae</taxon>
        <taxon>Acorus</taxon>
    </lineage>
</organism>
<comment type="subunit">
    <text evidence="3">Binds to multiple calmodulin (CaM) in the presence of Ca(2+) and CaM-like proteins.</text>
</comment>